<dbReference type="PANTHER" id="PTHR34822">
    <property type="entry name" value="GRPB DOMAIN PROTEIN (AFU_ORTHOLOGUE AFUA_1G01530)"/>
    <property type="match status" value="1"/>
</dbReference>
<evidence type="ECO:0000313" key="2">
    <source>
        <dbReference type="EMBL" id="MBM7506287.1"/>
    </source>
</evidence>
<dbReference type="Pfam" id="PF04229">
    <property type="entry name" value="GrpB"/>
    <property type="match status" value="1"/>
</dbReference>
<protein>
    <submittedName>
        <fullName evidence="2">GrpB-like predicted nucleotidyltransferase (UPF0157 family)</fullName>
    </submittedName>
</protein>
<comment type="caution">
    <text evidence="2">The sequence shown here is derived from an EMBL/GenBank/DDBJ whole genome shotgun (WGS) entry which is preliminary data.</text>
</comment>
<dbReference type="PANTHER" id="PTHR34822:SF1">
    <property type="entry name" value="GRPB FAMILY PROTEIN"/>
    <property type="match status" value="1"/>
</dbReference>
<organism evidence="2 3">
    <name type="scientific">Nocardioides salarius</name>
    <dbReference type="NCBI Taxonomy" id="374513"/>
    <lineage>
        <taxon>Bacteria</taxon>
        <taxon>Bacillati</taxon>
        <taxon>Actinomycetota</taxon>
        <taxon>Actinomycetes</taxon>
        <taxon>Propionibacteriales</taxon>
        <taxon>Nocardioidaceae</taxon>
        <taxon>Nocardioides</taxon>
    </lineage>
</organism>
<dbReference type="InterPro" id="IPR007344">
    <property type="entry name" value="GrpB/CoaE"/>
</dbReference>
<keyword evidence="3" id="KW-1185">Reference proteome</keyword>
<evidence type="ECO:0000256" key="1">
    <source>
        <dbReference type="SAM" id="MobiDB-lite"/>
    </source>
</evidence>
<evidence type="ECO:0000313" key="3">
    <source>
        <dbReference type="Proteomes" id="UP000732378"/>
    </source>
</evidence>
<dbReference type="SUPFAM" id="SSF81301">
    <property type="entry name" value="Nucleotidyltransferase"/>
    <property type="match status" value="1"/>
</dbReference>
<dbReference type="RefSeq" id="WP_193668794.1">
    <property type="nucleotide sequence ID" value="NZ_JACDTV010000006.1"/>
</dbReference>
<reference evidence="2 3" key="1">
    <citation type="submission" date="2021-01" db="EMBL/GenBank/DDBJ databases">
        <title>Sequencing the genomes of 1000 actinobacteria strains.</title>
        <authorList>
            <person name="Klenk H.-P."/>
        </authorList>
    </citation>
    <scope>NUCLEOTIDE SEQUENCE [LARGE SCALE GENOMIC DNA]</scope>
    <source>
        <strain evidence="2 3">DSM 18239</strain>
    </source>
</reference>
<feature type="region of interest" description="Disordered" evidence="1">
    <location>
        <begin position="1"/>
        <end position="20"/>
    </location>
</feature>
<proteinExistence type="predicted"/>
<sequence length="202" mass="22741">MPSRADIVTFHDPPPPPGEQRYLPGAGPWTGARVDEPDERWAQWYDVLAERVRGALGWRVLDLQHVGSTSVPGLAAKPIIDIDLVVADAADEAAYVPALEAQGFQLRVREPWWFEHRVLRHTDPRCHLHVFGPEAPEPVKHRVFRDWLRGNADERDLYAATKREAAEAARAAGEHSMQYNARKEKVVREIYARAFAAAGLVD</sequence>
<dbReference type="EMBL" id="JAFBBZ010000001">
    <property type="protein sequence ID" value="MBM7506287.1"/>
    <property type="molecule type" value="Genomic_DNA"/>
</dbReference>
<dbReference type="Proteomes" id="UP000732378">
    <property type="component" value="Unassembled WGS sequence"/>
</dbReference>
<dbReference type="InterPro" id="IPR043519">
    <property type="entry name" value="NT_sf"/>
</dbReference>
<dbReference type="Gene3D" id="3.30.460.10">
    <property type="entry name" value="Beta Polymerase, domain 2"/>
    <property type="match status" value="1"/>
</dbReference>
<gene>
    <name evidence="2" type="ORF">JOE61_000101</name>
</gene>
<accession>A0ABS2M520</accession>
<name>A0ABS2M520_9ACTN</name>